<evidence type="ECO:0000313" key="12">
    <source>
        <dbReference type="Proteomes" id="UP001558713"/>
    </source>
</evidence>
<evidence type="ECO:0000256" key="9">
    <source>
        <dbReference type="SAM" id="MobiDB-lite"/>
    </source>
</evidence>
<dbReference type="InterPro" id="IPR000184">
    <property type="entry name" value="Bac_surfAg_D15"/>
</dbReference>
<evidence type="ECO:0000256" key="6">
    <source>
        <dbReference type="ARBA" id="ARBA00061064"/>
    </source>
</evidence>
<dbReference type="PANTHER" id="PTHR12815:SF32">
    <property type="entry name" value="OUTER ENVELOPE PROTEIN 80, CHLOROPLASTIC"/>
    <property type="match status" value="1"/>
</dbReference>
<sequence length="738" mass="80416">MIGNDDVHFSSSSIRINSSSFQDQSFLTNLQSCSKTLVSQLSNTRLSLTRLLDSLKNRHSSPQTRSIRRPNSSTQMLNSVTQLMIGNSSPFSSISLSLIQSTQSNWPDSEAENDVITTPRLNSPLLCCASLSLTRPNESNQPAEGKDIIQQQQSQKGHSVSRNAEERVLISEVLVRTKDGEELERKDLEMEALAALKACRANSALTIREVQEDVHRIIESGYFCSCTPVAVDTRDGIRLMFQVEPNQEFHGLVCENANVLPSKFIQEAFRDGFGKVINIKRLEETITSINGWYMERGLFGIVSDIDTLSGGIVRLQVAEAEVNNISIRFLDRKTGEPTKGKTSPETILRQVTTKKGQVYSMLQGKRDVDTVLAMGIMEDVSIIPQPAGDSGKVDLIMNCVERPSGGFSAGGGISSGITSGPLSGLIGSFAYSHRNLFGRNQKLNVSLERGQIDSIFRINYTDPWIEGDDKRTSRSIMVQNSRTPGNLVHGNQPDNGSLTIGRVTAGLEYSRPFRPKWSGTAGLIFQHAGARDEQGNPIIKDFYSSPLTASGKTHDDTLLAKLESIYTGSGDHGSTMFAFNMEQGLPVLPEWLFFNRVTARTRKGIHIGPTRFLFSLSGGHVLGNFSPHEAFGIGGTNSVRGYEEGAVGSGRSYVVGSGEISFPMRGPVEGVLFTDYGTDLGSGPTVPGDPAGARLKPGSGYGYGFGVRVDSPLGPLRLEYAFNDKHTGRFHFGVGLRN</sequence>
<comment type="caution">
    <text evidence="11">The sequence shown here is derived from an EMBL/GenBank/DDBJ whole genome shotgun (WGS) entry which is preliminary data.</text>
</comment>
<evidence type="ECO:0000256" key="4">
    <source>
        <dbReference type="ARBA" id="ARBA00023136"/>
    </source>
</evidence>
<keyword evidence="1" id="KW-0150">Chloroplast</keyword>
<evidence type="ECO:0000313" key="11">
    <source>
        <dbReference type="EMBL" id="KAL1189205.1"/>
    </source>
</evidence>
<dbReference type="EMBL" id="JBANAX010000904">
    <property type="protein sequence ID" value="KAL1189205.1"/>
    <property type="molecule type" value="Genomic_DNA"/>
</dbReference>
<organism evidence="11 12">
    <name type="scientific">Cardamine amara subsp. amara</name>
    <dbReference type="NCBI Taxonomy" id="228776"/>
    <lineage>
        <taxon>Eukaryota</taxon>
        <taxon>Viridiplantae</taxon>
        <taxon>Streptophyta</taxon>
        <taxon>Embryophyta</taxon>
        <taxon>Tracheophyta</taxon>
        <taxon>Spermatophyta</taxon>
        <taxon>Magnoliopsida</taxon>
        <taxon>eudicotyledons</taxon>
        <taxon>Gunneridae</taxon>
        <taxon>Pentapetalae</taxon>
        <taxon>rosids</taxon>
        <taxon>malvids</taxon>
        <taxon>Brassicales</taxon>
        <taxon>Brassicaceae</taxon>
        <taxon>Cardamineae</taxon>
        <taxon>Cardamine</taxon>
    </lineage>
</organism>
<dbReference type="Gene3D" id="3.10.20.310">
    <property type="entry name" value="membrane protein fhac"/>
    <property type="match status" value="3"/>
</dbReference>
<protein>
    <recommendedName>
        <fullName evidence="7">Outer envelope protein 80, chloroplastic</fullName>
    </recommendedName>
    <alternativeName>
        <fullName evidence="8">Chloroplastic outer envelope protein of 80 kDa</fullName>
    </alternativeName>
</protein>
<comment type="subcellular location">
    <subcellularLocation>
        <location evidence="5">Plastid</location>
        <location evidence="5">Chloroplast outer membrane</location>
    </subcellularLocation>
</comment>
<keyword evidence="2" id="KW-0934">Plastid</keyword>
<evidence type="ECO:0000256" key="3">
    <source>
        <dbReference type="ARBA" id="ARBA00022805"/>
    </source>
</evidence>
<dbReference type="InterPro" id="IPR039910">
    <property type="entry name" value="D15-like"/>
</dbReference>
<feature type="region of interest" description="Disordered" evidence="9">
    <location>
        <begin position="136"/>
        <end position="162"/>
    </location>
</feature>
<evidence type="ECO:0000256" key="5">
    <source>
        <dbReference type="ARBA" id="ARBA00024013"/>
    </source>
</evidence>
<dbReference type="PANTHER" id="PTHR12815">
    <property type="entry name" value="SORTING AND ASSEMBLY MACHINERY SAMM50 PROTEIN FAMILY MEMBER"/>
    <property type="match status" value="1"/>
</dbReference>
<proteinExistence type="inferred from homology"/>
<keyword evidence="12" id="KW-1185">Reference proteome</keyword>
<dbReference type="Gene3D" id="2.40.160.50">
    <property type="entry name" value="membrane protein fhac: a member of the omp85/tpsb transporter family"/>
    <property type="match status" value="1"/>
</dbReference>
<feature type="compositionally biased region" description="Polar residues" evidence="9">
    <location>
        <begin position="149"/>
        <end position="162"/>
    </location>
</feature>
<evidence type="ECO:0000256" key="7">
    <source>
        <dbReference type="ARBA" id="ARBA00073384"/>
    </source>
</evidence>
<feature type="domain" description="Bacterial surface antigen (D15)" evidence="10">
    <location>
        <begin position="435"/>
        <end position="737"/>
    </location>
</feature>
<dbReference type="FunFam" id="3.10.20.310:FF:000013">
    <property type="entry name" value="Outer envelope protein 80 chloroplastic"/>
    <property type="match status" value="1"/>
</dbReference>
<gene>
    <name evidence="11" type="ORF">V5N11_032618</name>
</gene>
<dbReference type="FunFam" id="3.10.20.310:FF:000014">
    <property type="entry name" value="Outer envelope protein 80, chloroplastic"/>
    <property type="match status" value="1"/>
</dbReference>
<evidence type="ECO:0000259" key="10">
    <source>
        <dbReference type="Pfam" id="PF01103"/>
    </source>
</evidence>
<dbReference type="GO" id="GO:0009707">
    <property type="term" value="C:chloroplast outer membrane"/>
    <property type="evidence" value="ECO:0007669"/>
    <property type="project" value="UniProtKB-SubCell"/>
</dbReference>
<keyword evidence="4" id="KW-0472">Membrane</keyword>
<dbReference type="Pfam" id="PF01103">
    <property type="entry name" value="Omp85"/>
    <property type="match status" value="1"/>
</dbReference>
<keyword evidence="3" id="KW-1002">Plastid outer membrane</keyword>
<comment type="similarity">
    <text evidence="6">Belongs to the OEP80 (TC 1.B.33.2) family.</text>
</comment>
<dbReference type="FunFam" id="3.10.20.310:FF:000012">
    <property type="entry name" value="Outer envelope protein 80, chloroplastic"/>
    <property type="match status" value="1"/>
</dbReference>
<accession>A0ABD0ZPA5</accession>
<evidence type="ECO:0000256" key="2">
    <source>
        <dbReference type="ARBA" id="ARBA00022640"/>
    </source>
</evidence>
<dbReference type="FunFam" id="2.40.160.50:FF:000006">
    <property type="entry name" value="Outer envelope protein 80, chloroplastic"/>
    <property type="match status" value="1"/>
</dbReference>
<reference evidence="11 12" key="1">
    <citation type="submission" date="2024-04" db="EMBL/GenBank/DDBJ databases">
        <title>Genome assembly C_amara_ONT_v2.</title>
        <authorList>
            <person name="Yant L."/>
            <person name="Moore C."/>
            <person name="Slenker M."/>
        </authorList>
    </citation>
    <scope>NUCLEOTIDE SEQUENCE [LARGE SCALE GENOMIC DNA]</scope>
    <source>
        <tissue evidence="11">Leaf</tissue>
    </source>
</reference>
<evidence type="ECO:0000256" key="8">
    <source>
        <dbReference type="ARBA" id="ARBA00077144"/>
    </source>
</evidence>
<dbReference type="Proteomes" id="UP001558713">
    <property type="component" value="Unassembled WGS sequence"/>
</dbReference>
<keyword evidence="11" id="KW-0946">Virion</keyword>
<dbReference type="AlphaFoldDB" id="A0ABD0ZPA5"/>
<name>A0ABD0ZPA5_CARAN</name>
<evidence type="ECO:0000256" key="1">
    <source>
        <dbReference type="ARBA" id="ARBA00022528"/>
    </source>
</evidence>
<keyword evidence="11" id="KW-0261">Viral envelope protein</keyword>